<evidence type="ECO:0000313" key="2">
    <source>
        <dbReference type="Proteomes" id="UP001215280"/>
    </source>
</evidence>
<sequence length="269" mass="30264">MVDGLPEECEVIMHNGSVQRSSTTFLQTARPLDFHVRTMLFETDRPGYTEQRPIDLNCVGPNGWQTERDPTLSQALLGVRRLQRVASSPHLNPFRKDILLRLAKAAPVDVGLHTGQDPCGAALDSGTGNTIVYSGLALGDDVRLNSGDSQLNGFLFGHVLKVVVVRVDRRFWALSGGGGIRMVVRWVGCASRHGEYVECEAKRHKNRAEMQRKVELACQLYTTTERPQRHRTSLGDEKHHIGKEMDMLRWVDRYGSWLAIWQKPPDGLR</sequence>
<keyword evidence="2" id="KW-1185">Reference proteome</keyword>
<proteinExistence type="predicted"/>
<dbReference type="Proteomes" id="UP001215280">
    <property type="component" value="Unassembled WGS sequence"/>
</dbReference>
<evidence type="ECO:0000313" key="1">
    <source>
        <dbReference type="EMBL" id="KAJ7765457.1"/>
    </source>
</evidence>
<dbReference type="AlphaFoldDB" id="A0AAD7JIZ5"/>
<name>A0AAD7JIZ5_9AGAR</name>
<comment type="caution">
    <text evidence="1">The sequence shown here is derived from an EMBL/GenBank/DDBJ whole genome shotgun (WGS) entry which is preliminary data.</text>
</comment>
<gene>
    <name evidence="1" type="ORF">DFH07DRAFT_770165</name>
</gene>
<accession>A0AAD7JIZ5</accession>
<dbReference type="EMBL" id="JARJLG010000035">
    <property type="protein sequence ID" value="KAJ7765457.1"/>
    <property type="molecule type" value="Genomic_DNA"/>
</dbReference>
<organism evidence="1 2">
    <name type="scientific">Mycena maculata</name>
    <dbReference type="NCBI Taxonomy" id="230809"/>
    <lineage>
        <taxon>Eukaryota</taxon>
        <taxon>Fungi</taxon>
        <taxon>Dikarya</taxon>
        <taxon>Basidiomycota</taxon>
        <taxon>Agaricomycotina</taxon>
        <taxon>Agaricomycetes</taxon>
        <taxon>Agaricomycetidae</taxon>
        <taxon>Agaricales</taxon>
        <taxon>Marasmiineae</taxon>
        <taxon>Mycenaceae</taxon>
        <taxon>Mycena</taxon>
    </lineage>
</organism>
<reference evidence="1" key="1">
    <citation type="submission" date="2023-03" db="EMBL/GenBank/DDBJ databases">
        <title>Massive genome expansion in bonnet fungi (Mycena s.s.) driven by repeated elements and novel gene families across ecological guilds.</title>
        <authorList>
            <consortium name="Lawrence Berkeley National Laboratory"/>
            <person name="Harder C.B."/>
            <person name="Miyauchi S."/>
            <person name="Viragh M."/>
            <person name="Kuo A."/>
            <person name="Thoen E."/>
            <person name="Andreopoulos B."/>
            <person name="Lu D."/>
            <person name="Skrede I."/>
            <person name="Drula E."/>
            <person name="Henrissat B."/>
            <person name="Morin E."/>
            <person name="Kohler A."/>
            <person name="Barry K."/>
            <person name="LaButti K."/>
            <person name="Morin E."/>
            <person name="Salamov A."/>
            <person name="Lipzen A."/>
            <person name="Mereny Z."/>
            <person name="Hegedus B."/>
            <person name="Baldrian P."/>
            <person name="Stursova M."/>
            <person name="Weitz H."/>
            <person name="Taylor A."/>
            <person name="Grigoriev I.V."/>
            <person name="Nagy L.G."/>
            <person name="Martin F."/>
            <person name="Kauserud H."/>
        </authorList>
    </citation>
    <scope>NUCLEOTIDE SEQUENCE</scope>
    <source>
        <strain evidence="1">CBHHK188m</strain>
    </source>
</reference>
<protein>
    <submittedName>
        <fullName evidence="1">Uncharacterized protein</fullName>
    </submittedName>
</protein>